<keyword evidence="11" id="KW-1185">Reference proteome</keyword>
<dbReference type="RefSeq" id="WP_213496044.1">
    <property type="nucleotide sequence ID" value="NZ_CP074694.1"/>
</dbReference>
<dbReference type="Pfam" id="PF02687">
    <property type="entry name" value="FtsX"/>
    <property type="match status" value="1"/>
</dbReference>
<evidence type="ECO:0000259" key="9">
    <source>
        <dbReference type="Pfam" id="PF12704"/>
    </source>
</evidence>
<name>A0A8E6B4T9_9BACT</name>
<feature type="transmembrane region" description="Helical" evidence="7">
    <location>
        <begin position="15"/>
        <end position="42"/>
    </location>
</feature>
<dbReference type="InterPro" id="IPR051125">
    <property type="entry name" value="ABC-4/HrtB_transporter"/>
</dbReference>
<comment type="subcellular location">
    <subcellularLocation>
        <location evidence="1">Cell membrane</location>
        <topology evidence="1">Multi-pass membrane protein</topology>
    </subcellularLocation>
</comment>
<feature type="transmembrane region" description="Helical" evidence="7">
    <location>
        <begin position="352"/>
        <end position="372"/>
    </location>
</feature>
<evidence type="ECO:0008006" key="12">
    <source>
        <dbReference type="Google" id="ProtNLM"/>
    </source>
</evidence>
<organism evidence="10 11">
    <name type="scientific">Telmatocola sphagniphila</name>
    <dbReference type="NCBI Taxonomy" id="1123043"/>
    <lineage>
        <taxon>Bacteria</taxon>
        <taxon>Pseudomonadati</taxon>
        <taxon>Planctomycetota</taxon>
        <taxon>Planctomycetia</taxon>
        <taxon>Gemmatales</taxon>
        <taxon>Gemmataceae</taxon>
    </lineage>
</organism>
<evidence type="ECO:0000313" key="11">
    <source>
        <dbReference type="Proteomes" id="UP000676194"/>
    </source>
</evidence>
<feature type="transmembrane region" description="Helical" evidence="7">
    <location>
        <begin position="314"/>
        <end position="332"/>
    </location>
</feature>
<keyword evidence="4 7" id="KW-0812">Transmembrane</keyword>
<evidence type="ECO:0000256" key="1">
    <source>
        <dbReference type="ARBA" id="ARBA00004651"/>
    </source>
</evidence>
<dbReference type="KEGG" id="tsph:KIH39_23500"/>
<protein>
    <recommendedName>
        <fullName evidence="12">ABC3 transporter permease protein domain-containing protein</fullName>
    </recommendedName>
</protein>
<evidence type="ECO:0000256" key="5">
    <source>
        <dbReference type="ARBA" id="ARBA00022989"/>
    </source>
</evidence>
<dbReference type="Proteomes" id="UP000676194">
    <property type="component" value="Chromosome"/>
</dbReference>
<proteinExistence type="predicted"/>
<accession>A0A8E6B4T9</accession>
<keyword evidence="3" id="KW-1003">Cell membrane</keyword>
<evidence type="ECO:0000256" key="3">
    <source>
        <dbReference type="ARBA" id="ARBA00022475"/>
    </source>
</evidence>
<dbReference type="PANTHER" id="PTHR43738">
    <property type="entry name" value="ABC TRANSPORTER, MEMBRANE PROTEIN"/>
    <property type="match status" value="1"/>
</dbReference>
<feature type="domain" description="MacB-like periplasmic core" evidence="9">
    <location>
        <begin position="22"/>
        <end position="224"/>
    </location>
</feature>
<dbReference type="Pfam" id="PF12704">
    <property type="entry name" value="MacB_PCD"/>
    <property type="match status" value="1"/>
</dbReference>
<evidence type="ECO:0000256" key="2">
    <source>
        <dbReference type="ARBA" id="ARBA00022448"/>
    </source>
</evidence>
<evidence type="ECO:0000259" key="8">
    <source>
        <dbReference type="Pfam" id="PF02687"/>
    </source>
</evidence>
<dbReference type="GO" id="GO:0005886">
    <property type="term" value="C:plasma membrane"/>
    <property type="evidence" value="ECO:0007669"/>
    <property type="project" value="UniProtKB-SubCell"/>
</dbReference>
<dbReference type="AlphaFoldDB" id="A0A8E6B4T9"/>
<gene>
    <name evidence="10" type="ORF">KIH39_23500</name>
</gene>
<feature type="domain" description="ABC3 transporter permease C-terminal" evidence="8">
    <location>
        <begin position="266"/>
        <end position="377"/>
    </location>
</feature>
<dbReference type="InterPro" id="IPR025857">
    <property type="entry name" value="MacB_PCD"/>
</dbReference>
<evidence type="ECO:0000313" key="10">
    <source>
        <dbReference type="EMBL" id="QVL31771.1"/>
    </source>
</evidence>
<reference evidence="10" key="1">
    <citation type="submission" date="2021-05" db="EMBL/GenBank/DDBJ databases">
        <title>Complete genome sequence of the cellulolytic planctomycete Telmatocola sphagniphila SP2T and characterization of the first cellulase from planctomycetes.</title>
        <authorList>
            <person name="Rakitin A.L."/>
            <person name="Beletsky A.V."/>
            <person name="Naumoff D.G."/>
            <person name="Kulichevskaya I.S."/>
            <person name="Mardanov A.V."/>
            <person name="Ravin N.V."/>
            <person name="Dedysh S.N."/>
        </authorList>
    </citation>
    <scope>NUCLEOTIDE SEQUENCE</scope>
    <source>
        <strain evidence="10">SP2T</strain>
    </source>
</reference>
<dbReference type="EMBL" id="CP074694">
    <property type="protein sequence ID" value="QVL31771.1"/>
    <property type="molecule type" value="Genomic_DNA"/>
</dbReference>
<dbReference type="InterPro" id="IPR003838">
    <property type="entry name" value="ABC3_permease_C"/>
</dbReference>
<feature type="transmembrane region" description="Helical" evidence="7">
    <location>
        <begin position="283"/>
        <end position="302"/>
    </location>
</feature>
<dbReference type="PANTHER" id="PTHR43738:SF1">
    <property type="entry name" value="HEMIN TRANSPORT SYSTEM PERMEASE PROTEIN HRTB-RELATED"/>
    <property type="match status" value="1"/>
</dbReference>
<evidence type="ECO:0000256" key="4">
    <source>
        <dbReference type="ARBA" id="ARBA00022692"/>
    </source>
</evidence>
<keyword evidence="2" id="KW-0813">Transport</keyword>
<sequence length="382" mass="41699">MNYALASLWHDKSRYLPGIVAVGFSAVLISLQFGLLLGLFSVTTIPIDHARADIWIGSPKVLSVDLGKPIPQAFVSRIASHPDIERTEYYYQAFASWTKSDGGSDLCMVIGSRMTDDDLGTLDVLSSEQRSLLSQPASVIVDESEFERLGLKQVGDYAEINKQRVQVVSTVKGFKGLAGPYVWCSANTARGLLRALMPADQCTYILAQCKKSADPNKVVRELDELYGKESADHKIDMTIFTKEDFAYHSKMHWLKKTKAGIAIGYAALLGLLVGMVVTSQTLYAATTASAREYAILLALGIPRWRVSLTVLNQSFWVGIIGVTLSFPAVLGLKELAKLAGANVLLEPWLLSSSAGVTMVVAMVAGFFALRSVRKIEPMSLLR</sequence>
<keyword evidence="5 7" id="KW-1133">Transmembrane helix</keyword>
<evidence type="ECO:0000256" key="7">
    <source>
        <dbReference type="SAM" id="Phobius"/>
    </source>
</evidence>
<feature type="transmembrane region" description="Helical" evidence="7">
    <location>
        <begin position="259"/>
        <end position="277"/>
    </location>
</feature>
<evidence type="ECO:0000256" key="6">
    <source>
        <dbReference type="ARBA" id="ARBA00023136"/>
    </source>
</evidence>
<keyword evidence="6 7" id="KW-0472">Membrane</keyword>